<evidence type="ECO:0000313" key="3">
    <source>
        <dbReference type="Proteomes" id="UP000298652"/>
    </source>
</evidence>
<keyword evidence="1" id="KW-0472">Membrane</keyword>
<sequence length="38" mass="4058">MRSVGGGGDKIWSCHLVVLLCLMDGVLMSAGWMKCSCI</sequence>
<reference evidence="2" key="1">
    <citation type="submission" date="2019-03" db="EMBL/GenBank/DDBJ databases">
        <title>WGS assembly of Setaria viridis.</title>
        <authorList>
            <person name="Huang P."/>
            <person name="Jenkins J."/>
            <person name="Grimwood J."/>
            <person name="Barry K."/>
            <person name="Healey A."/>
            <person name="Mamidi S."/>
            <person name="Sreedasyam A."/>
            <person name="Shu S."/>
            <person name="Feldman M."/>
            <person name="Wu J."/>
            <person name="Yu Y."/>
            <person name="Chen C."/>
            <person name="Johnson J."/>
            <person name="Rokhsar D."/>
            <person name="Baxter I."/>
            <person name="Schmutz J."/>
            <person name="Brutnell T."/>
            <person name="Kellogg E."/>
        </authorList>
    </citation>
    <scope>NUCLEOTIDE SEQUENCE [LARGE SCALE GENOMIC DNA]</scope>
</reference>
<feature type="transmembrane region" description="Helical" evidence="1">
    <location>
        <begin position="12"/>
        <end position="33"/>
    </location>
</feature>
<accession>A0A4U6UV94</accession>
<evidence type="ECO:0000256" key="1">
    <source>
        <dbReference type="SAM" id="Phobius"/>
    </source>
</evidence>
<organism evidence="2 3">
    <name type="scientific">Setaria viridis</name>
    <name type="common">Green bristlegrass</name>
    <name type="synonym">Setaria italica subsp. viridis</name>
    <dbReference type="NCBI Taxonomy" id="4556"/>
    <lineage>
        <taxon>Eukaryota</taxon>
        <taxon>Viridiplantae</taxon>
        <taxon>Streptophyta</taxon>
        <taxon>Embryophyta</taxon>
        <taxon>Tracheophyta</taxon>
        <taxon>Spermatophyta</taxon>
        <taxon>Magnoliopsida</taxon>
        <taxon>Liliopsida</taxon>
        <taxon>Poales</taxon>
        <taxon>Poaceae</taxon>
        <taxon>PACMAD clade</taxon>
        <taxon>Panicoideae</taxon>
        <taxon>Panicodae</taxon>
        <taxon>Paniceae</taxon>
        <taxon>Cenchrinae</taxon>
        <taxon>Setaria</taxon>
    </lineage>
</organism>
<dbReference type="AlphaFoldDB" id="A0A4U6UV94"/>
<gene>
    <name evidence="2" type="ORF">SEVIR_4G093700v2</name>
</gene>
<dbReference type="Proteomes" id="UP000298652">
    <property type="component" value="Chromosome 4"/>
</dbReference>
<proteinExistence type="predicted"/>
<keyword evidence="1" id="KW-0812">Transmembrane</keyword>
<evidence type="ECO:0000313" key="2">
    <source>
        <dbReference type="EMBL" id="TKW20510.1"/>
    </source>
</evidence>
<keyword evidence="1" id="KW-1133">Transmembrane helix</keyword>
<dbReference type="EMBL" id="CM016555">
    <property type="protein sequence ID" value="TKW20510.1"/>
    <property type="molecule type" value="Genomic_DNA"/>
</dbReference>
<protein>
    <submittedName>
        <fullName evidence="2">Uncharacterized protein</fullName>
    </submittedName>
</protein>
<name>A0A4U6UV94_SETVI</name>
<keyword evidence="3" id="KW-1185">Reference proteome</keyword>
<dbReference type="Gramene" id="TKW20510">
    <property type="protein sequence ID" value="TKW20510"/>
    <property type="gene ID" value="SEVIR_4G093700v2"/>
</dbReference>